<protein>
    <submittedName>
        <fullName evidence="1">Uncharacterized protein</fullName>
    </submittedName>
</protein>
<dbReference type="EMBL" id="AP012342">
    <property type="protein sequence ID" value="BAM05754.1"/>
    <property type="molecule type" value="Genomic_DNA"/>
</dbReference>
<keyword evidence="2" id="KW-1185">Reference proteome</keyword>
<accession>I0IKF5</accession>
<dbReference type="KEGG" id="lfc:LFE_0023"/>
<dbReference type="HOGENOM" id="CLU_2601725_0_0_0"/>
<dbReference type="AlphaFoldDB" id="I0IKF5"/>
<organism evidence="1 2">
    <name type="scientific">Leptospirillum ferrooxidans (strain C2-3)</name>
    <dbReference type="NCBI Taxonomy" id="1162668"/>
    <lineage>
        <taxon>Bacteria</taxon>
        <taxon>Pseudomonadati</taxon>
        <taxon>Nitrospirota</taxon>
        <taxon>Nitrospiria</taxon>
        <taxon>Nitrospirales</taxon>
        <taxon>Nitrospiraceae</taxon>
        <taxon>Leptospirillum</taxon>
    </lineage>
</organism>
<evidence type="ECO:0000313" key="1">
    <source>
        <dbReference type="EMBL" id="BAM05754.1"/>
    </source>
</evidence>
<name>I0IKF5_LEPFC</name>
<reference evidence="2" key="2">
    <citation type="submission" date="2012-03" db="EMBL/GenBank/DDBJ databases">
        <title>The complete genome sequence of the pioneer microbe on fresh volcanic deposit, Leptospirillum ferrooxidans strain C2-3.</title>
        <authorList>
            <person name="Fujimura R."/>
            <person name="Sato Y."/>
            <person name="Nishizawa T."/>
            <person name="Nanba K."/>
            <person name="Oshima K."/>
            <person name="Hattori M."/>
            <person name="Kamijo T."/>
            <person name="Ohta H."/>
        </authorList>
    </citation>
    <scope>NUCLEOTIDE SEQUENCE [LARGE SCALE GENOMIC DNA]</scope>
    <source>
        <strain evidence="2">C2-3</strain>
    </source>
</reference>
<reference evidence="1 2" key="1">
    <citation type="journal article" date="2012" name="J. Bacteriol.">
        <title>Complete Genome Sequence of Leptospirillum ferrooxidans Strain C2-3, Isolated from a Fresh Volcanic Ash Deposit on the Island of Miyake, Japan.</title>
        <authorList>
            <person name="Fujimura R."/>
            <person name="Sato Y."/>
            <person name="Nishizawa T."/>
            <person name="Oshima K."/>
            <person name="Kim S.-W."/>
            <person name="Hattori M."/>
            <person name="Kamijo T."/>
            <person name="Ohta H."/>
        </authorList>
    </citation>
    <scope>NUCLEOTIDE SEQUENCE [LARGE SCALE GENOMIC DNA]</scope>
    <source>
        <strain evidence="1 2">C2-3</strain>
    </source>
</reference>
<sequence>MDIRWHPGNDGEKRWPDLVDGSCRHLFLSGHQGGQQVDPPDQNEDLEAYDHEADGCIDEKAVIERYCPGLLRYREGGVG</sequence>
<evidence type="ECO:0000313" key="2">
    <source>
        <dbReference type="Proteomes" id="UP000007382"/>
    </source>
</evidence>
<gene>
    <name evidence="1" type="ordered locus">LFE_0023</name>
</gene>
<dbReference type="Proteomes" id="UP000007382">
    <property type="component" value="Chromosome"/>
</dbReference>
<proteinExistence type="predicted"/>